<sequence>MAIKFSAKDQTAAPAATAKPAKPAAAPKAGEAEAATDLFESPAEVRPRKTGKKK</sequence>
<evidence type="ECO:0000256" key="1">
    <source>
        <dbReference type="SAM" id="MobiDB-lite"/>
    </source>
</evidence>
<comment type="caution">
    <text evidence="2">The sequence shown here is derived from an EMBL/GenBank/DDBJ whole genome shotgun (WGS) entry which is preliminary data.</text>
</comment>
<accession>M5EN16</accession>
<dbReference type="STRING" id="1297569.MESS2_280026"/>
<organism evidence="2 3">
    <name type="scientific">Mesorhizobium metallidurans STM 2683</name>
    <dbReference type="NCBI Taxonomy" id="1297569"/>
    <lineage>
        <taxon>Bacteria</taxon>
        <taxon>Pseudomonadati</taxon>
        <taxon>Pseudomonadota</taxon>
        <taxon>Alphaproteobacteria</taxon>
        <taxon>Hyphomicrobiales</taxon>
        <taxon>Phyllobacteriaceae</taxon>
        <taxon>Mesorhizobium</taxon>
    </lineage>
</organism>
<gene>
    <name evidence="2" type="ORF">MESS2_280026</name>
</gene>
<dbReference type="AlphaFoldDB" id="M5EN16"/>
<evidence type="ECO:0000313" key="2">
    <source>
        <dbReference type="EMBL" id="CCV06144.1"/>
    </source>
</evidence>
<proteinExistence type="predicted"/>
<protein>
    <submittedName>
        <fullName evidence="2">Uncharacterized protein</fullName>
    </submittedName>
</protein>
<evidence type="ECO:0000313" key="3">
    <source>
        <dbReference type="Proteomes" id="UP000012062"/>
    </source>
</evidence>
<dbReference type="Proteomes" id="UP000012062">
    <property type="component" value="Unassembled WGS sequence"/>
</dbReference>
<dbReference type="EMBL" id="CAUM01000093">
    <property type="protein sequence ID" value="CCV06144.1"/>
    <property type="molecule type" value="Genomic_DNA"/>
</dbReference>
<keyword evidence="3" id="KW-1185">Reference proteome</keyword>
<feature type="region of interest" description="Disordered" evidence="1">
    <location>
        <begin position="1"/>
        <end position="54"/>
    </location>
</feature>
<name>M5EN16_9HYPH</name>
<feature type="compositionally biased region" description="Low complexity" evidence="1">
    <location>
        <begin position="11"/>
        <end position="36"/>
    </location>
</feature>
<dbReference type="RefSeq" id="WP_008875080.1">
    <property type="nucleotide sequence ID" value="NZ_CAUM01000093.1"/>
</dbReference>
<reference evidence="2 3" key="1">
    <citation type="submission" date="2013-02" db="EMBL/GenBank/DDBJ databases">
        <authorList>
            <person name="Genoscope - CEA"/>
        </authorList>
    </citation>
    <scope>NUCLEOTIDE SEQUENCE [LARGE SCALE GENOMIC DNA]</scope>
    <source>
        <strain evidence="2 3">STM 2683</strain>
    </source>
</reference>